<evidence type="ECO:0000256" key="1">
    <source>
        <dbReference type="SAM" id="Coils"/>
    </source>
</evidence>
<evidence type="ECO:0000256" key="2">
    <source>
        <dbReference type="SAM" id="Phobius"/>
    </source>
</evidence>
<protein>
    <submittedName>
        <fullName evidence="3">Uncharacterized protein</fullName>
    </submittedName>
</protein>
<evidence type="ECO:0000313" key="3">
    <source>
        <dbReference type="EMBL" id="ETZ17465.1"/>
    </source>
</evidence>
<keyword evidence="1" id="KW-0175">Coiled coil</keyword>
<dbReference type="AlphaFoldDB" id="W6TGC2"/>
<dbReference type="Proteomes" id="UP000019148">
    <property type="component" value="Unassembled WGS sequence"/>
</dbReference>
<dbReference type="RefSeq" id="WP_231439881.1">
    <property type="nucleotide sequence ID" value="NZ_AZIT01000045.1"/>
</dbReference>
<dbReference type="PATRIC" id="fig|1432657.3.peg.1539"/>
<comment type="caution">
    <text evidence="3">The sequence shown here is derived from an EMBL/GenBank/DDBJ whole genome shotgun (WGS) entry which is preliminary data.</text>
</comment>
<dbReference type="InterPro" id="IPR036388">
    <property type="entry name" value="WH-like_DNA-bd_sf"/>
</dbReference>
<feature type="transmembrane region" description="Helical" evidence="2">
    <location>
        <begin position="73"/>
        <end position="96"/>
    </location>
</feature>
<keyword evidence="2" id="KW-0472">Membrane</keyword>
<reference evidence="3 4" key="1">
    <citation type="submission" date="2013-12" db="EMBL/GenBank/DDBJ databases">
        <title>Comparative genomics of relapsing fever spirochetes.</title>
        <authorList>
            <person name="Schwan T.G."/>
            <person name="Raffel S.J."/>
            <person name="Porcella S.F."/>
        </authorList>
    </citation>
    <scope>NUCLEOTIDE SEQUENCE [LARGE SCALE GENOMIC DNA]</scope>
    <source>
        <strain evidence="3 4">CR2A</strain>
    </source>
</reference>
<feature type="coiled-coil region" evidence="1">
    <location>
        <begin position="2"/>
        <end position="36"/>
    </location>
</feature>
<keyword evidence="2" id="KW-0812">Transmembrane</keyword>
<dbReference type="Gene3D" id="1.10.10.10">
    <property type="entry name" value="Winged helix-like DNA-binding domain superfamily/Winged helix DNA-binding domain"/>
    <property type="match status" value="1"/>
</dbReference>
<gene>
    <name evidence="3" type="ORF">BDCR2A_01614</name>
</gene>
<accession>W6TGC2</accession>
<dbReference type="EMBL" id="AZIT01000045">
    <property type="protein sequence ID" value="ETZ17465.1"/>
    <property type="molecule type" value="Genomic_DNA"/>
</dbReference>
<name>W6TGC2_9SPIR</name>
<sequence>MKQDYMKEIENAKRENKDLLIQKNEYLKSLDNLKSQFKHLLNTTDSYNDQMKGANVLNGTSAIINKNDYLNIIFVYLLFLASICLDIFLAMVFHIIHNSYNKFYEQKLLYSIQLPRNIKVNLPKSNKDINLKQQRQIFNSESKKQNKKSNDDKLLEFIKSNLENDNRTIKSVRKITQDTNLSKYQISKYLSELMNKGLIIKENQRLVLNQD</sequence>
<evidence type="ECO:0000313" key="4">
    <source>
        <dbReference type="Proteomes" id="UP000019148"/>
    </source>
</evidence>
<proteinExistence type="predicted"/>
<organism evidence="3 4">
    <name type="scientific">Borrelia duttonii CR2A</name>
    <dbReference type="NCBI Taxonomy" id="1432657"/>
    <lineage>
        <taxon>Bacteria</taxon>
        <taxon>Pseudomonadati</taxon>
        <taxon>Spirochaetota</taxon>
        <taxon>Spirochaetia</taxon>
        <taxon>Spirochaetales</taxon>
        <taxon>Borreliaceae</taxon>
        <taxon>Borrelia</taxon>
    </lineage>
</organism>
<keyword evidence="2" id="KW-1133">Transmembrane helix</keyword>